<protein>
    <submittedName>
        <fullName evidence="5">Protein FAR1-RELATED SEQUENCE 5</fullName>
    </submittedName>
</protein>
<evidence type="ECO:0000259" key="2">
    <source>
        <dbReference type="Pfam" id="PF03101"/>
    </source>
</evidence>
<evidence type="ECO:0000256" key="1">
    <source>
        <dbReference type="SAM" id="MobiDB-lite"/>
    </source>
</evidence>
<feature type="region of interest" description="Disordered" evidence="1">
    <location>
        <begin position="348"/>
        <end position="374"/>
    </location>
</feature>
<reference evidence="5" key="1">
    <citation type="submission" date="2015-07" db="EMBL/GenBank/DDBJ databases">
        <title>Transcriptome Assembly of Anthurium amnicola.</title>
        <authorList>
            <person name="Suzuki J."/>
        </authorList>
    </citation>
    <scope>NUCLEOTIDE SEQUENCE</scope>
</reference>
<evidence type="ECO:0000313" key="4">
    <source>
        <dbReference type="EMBL" id="JAT50367.1"/>
    </source>
</evidence>
<feature type="region of interest" description="Disordered" evidence="1">
    <location>
        <begin position="1"/>
        <end position="72"/>
    </location>
</feature>
<feature type="compositionally biased region" description="Basic and acidic residues" evidence="1">
    <location>
        <begin position="361"/>
        <end position="370"/>
    </location>
</feature>
<proteinExistence type="predicted"/>
<organism evidence="5">
    <name type="scientific">Anthurium amnicola</name>
    <dbReference type="NCBI Taxonomy" id="1678845"/>
    <lineage>
        <taxon>Eukaryota</taxon>
        <taxon>Viridiplantae</taxon>
        <taxon>Streptophyta</taxon>
        <taxon>Embryophyta</taxon>
        <taxon>Tracheophyta</taxon>
        <taxon>Spermatophyta</taxon>
        <taxon>Magnoliopsida</taxon>
        <taxon>Liliopsida</taxon>
        <taxon>Araceae</taxon>
        <taxon>Pothoideae</taxon>
        <taxon>Potheae</taxon>
        <taxon>Anthurium</taxon>
    </lineage>
</organism>
<dbReference type="EMBL" id="GDJX01000746">
    <property type="protein sequence ID" value="JAT67190.1"/>
    <property type="molecule type" value="Transcribed_RNA"/>
</dbReference>
<dbReference type="InterPro" id="IPR018289">
    <property type="entry name" value="MULE_transposase_dom"/>
</dbReference>
<gene>
    <name evidence="5" type="primary">FRS5_26</name>
    <name evidence="4" type="synonym">FRS5_52</name>
    <name evidence="4" type="ORF">g.47076</name>
    <name evidence="5" type="ORF">g.47081</name>
</gene>
<name>A0A1D1ZJM3_9ARAE</name>
<dbReference type="PANTHER" id="PTHR47718:SF8">
    <property type="entry name" value="PROTEIN FAR1-RELATED SEQUENCE"/>
    <property type="match status" value="1"/>
</dbReference>
<feature type="non-terminal residue" evidence="5">
    <location>
        <position position="597"/>
    </location>
</feature>
<dbReference type="Pfam" id="PF10551">
    <property type="entry name" value="MULE"/>
    <property type="match status" value="1"/>
</dbReference>
<feature type="domain" description="FAR1" evidence="2">
    <location>
        <begin position="113"/>
        <end position="201"/>
    </location>
</feature>
<evidence type="ECO:0000313" key="5">
    <source>
        <dbReference type="EMBL" id="JAT67190.1"/>
    </source>
</evidence>
<feature type="compositionally biased region" description="Low complexity" evidence="1">
    <location>
        <begin position="63"/>
        <end position="72"/>
    </location>
</feature>
<dbReference type="InterPro" id="IPR004330">
    <property type="entry name" value="FAR1_DNA_bnd_dom"/>
</dbReference>
<dbReference type="PANTHER" id="PTHR47718">
    <property type="entry name" value="OS01G0519700 PROTEIN"/>
    <property type="match status" value="1"/>
</dbReference>
<dbReference type="AlphaFoldDB" id="A0A1D1ZJM3"/>
<accession>A0A1D1ZJM3</accession>
<sequence length="597" mass="66175">MESGDPLNEDPPVGNGAQGQHDSSKECSAGNSLAEKAAGGSVAGVNISDGRGIQAQQDTMKESSAVVSSAAQQAAGGSVASADASDDKEKNQQAPDPVIGMAFETEQAAYDCYSEFAKRNGFTVRWDNRTLSRRTGVTLARRFVCSKQGHRGDGQKKRHSLAKYHREETRCGCLAYMKIKLASDGKYRVIELNMTHNHPLTSQVPINYSLANLLLYNPALASQVSNIHPVPIQVANIRPLPNQMPNIPPVHIQVGNIRPVPNQVPNIRPVSNQVPAILPVPSQVPNISTVPNQVPNVRPLPNHPVAVFVPVNPHIQGHPLCNKIAPNHILANRHSAHVVIMQRLPATQPAAPKKIKRKRKSVDDNERPVPHDATFQDMDTQASGLENVGALPGDAQNYLPMKRLNAMQKSDIDSLFEYFKNKQAQNASFFYSFQFDVDEKMTNVFWMDGRMRTDYVRFGDVLCFDTTFKTNDYGRPIALFVGVNHHKQMIIFGAALLYDESAYSFRWVFKTFLESVGGKMPNTLLTDENSAISNAIESVFPGIPHRFCVWHLYQSASKNLAKVFTGSKDFDDDFSRCIYDYEVEANFVEGWNAMLEK</sequence>
<dbReference type="EMBL" id="GDJX01017569">
    <property type="protein sequence ID" value="JAT50367.1"/>
    <property type="molecule type" value="Transcribed_RNA"/>
</dbReference>
<feature type="domain" description="MULE transposase" evidence="3">
    <location>
        <begin position="461"/>
        <end position="554"/>
    </location>
</feature>
<dbReference type="Pfam" id="PF03101">
    <property type="entry name" value="FAR1"/>
    <property type="match status" value="1"/>
</dbReference>
<evidence type="ECO:0000259" key="3">
    <source>
        <dbReference type="Pfam" id="PF10551"/>
    </source>
</evidence>